<evidence type="ECO:0000259" key="10">
    <source>
        <dbReference type="Pfam" id="PF00141"/>
    </source>
</evidence>
<evidence type="ECO:0000256" key="4">
    <source>
        <dbReference type="ARBA" id="ARBA00022559"/>
    </source>
</evidence>
<dbReference type="AlphaFoldDB" id="Q9S9H5"/>
<evidence type="ECO:0000256" key="3">
    <source>
        <dbReference type="ARBA" id="ARBA00012313"/>
    </source>
</evidence>
<evidence type="ECO:0000256" key="9">
    <source>
        <dbReference type="PIRSR" id="PIRSR600823-3"/>
    </source>
</evidence>
<evidence type="ECO:0000256" key="6">
    <source>
        <dbReference type="ARBA" id="ARBA00022723"/>
    </source>
</evidence>
<keyword evidence="8 9" id="KW-0408">Iron</keyword>
<keyword evidence="9" id="KW-0106">Calcium</keyword>
<dbReference type="PROSITE" id="PS00435">
    <property type="entry name" value="PEROXIDASE_1"/>
    <property type="match status" value="1"/>
</dbReference>
<keyword evidence="5" id="KW-0349">Heme</keyword>
<evidence type="ECO:0000256" key="7">
    <source>
        <dbReference type="ARBA" id="ARBA00023002"/>
    </source>
</evidence>
<keyword evidence="6 9" id="KW-0479">Metal-binding</keyword>
<dbReference type="Gene3D" id="1.10.420.10">
    <property type="entry name" value="Peroxidase, domain 2"/>
    <property type="match status" value="1"/>
</dbReference>
<keyword evidence="4" id="KW-0575">Peroxidase</keyword>
<dbReference type="GO" id="GO:0140825">
    <property type="term" value="F:lactoperoxidase activity"/>
    <property type="evidence" value="ECO:0007669"/>
    <property type="project" value="UniProtKB-EC"/>
</dbReference>
<feature type="domain" description="Plant heme peroxidase family profile" evidence="10">
    <location>
        <begin position="2"/>
        <end position="38"/>
    </location>
</feature>
<dbReference type="InterPro" id="IPR000823">
    <property type="entry name" value="Peroxidase_pln"/>
</dbReference>
<sequence length="48" mass="4960">LSLQQLSDNFQNKGLTTAEMVALSGGHTIGQAKMGNISPLTGSSGEIR</sequence>
<dbReference type="GO" id="GO:0020037">
    <property type="term" value="F:heme binding"/>
    <property type="evidence" value="ECO:0007669"/>
    <property type="project" value="InterPro"/>
</dbReference>
<name>Q9S9H5_SOYBN</name>
<accession>Q9S9H5</accession>
<evidence type="ECO:0000256" key="2">
    <source>
        <dbReference type="ARBA" id="ARBA00006873"/>
    </source>
</evidence>
<keyword evidence="7" id="KW-0560">Oxidoreductase</keyword>
<evidence type="ECO:0000256" key="1">
    <source>
        <dbReference type="ARBA" id="ARBA00000189"/>
    </source>
</evidence>
<dbReference type="EC" id="1.11.1.7" evidence="3"/>
<dbReference type="InterPro" id="IPR010255">
    <property type="entry name" value="Haem_peroxidase_sf"/>
</dbReference>
<comment type="catalytic activity">
    <reaction evidence="1">
        <text>2 a phenolic donor + H2O2 = 2 a phenolic radical donor + 2 H2O</text>
        <dbReference type="Rhea" id="RHEA:56136"/>
        <dbReference type="ChEBI" id="CHEBI:15377"/>
        <dbReference type="ChEBI" id="CHEBI:16240"/>
        <dbReference type="ChEBI" id="CHEBI:139520"/>
        <dbReference type="ChEBI" id="CHEBI:139521"/>
        <dbReference type="EC" id="1.11.1.7"/>
    </reaction>
</comment>
<dbReference type="Pfam" id="PF00141">
    <property type="entry name" value="peroxidase"/>
    <property type="match status" value="1"/>
</dbReference>
<evidence type="ECO:0000256" key="8">
    <source>
        <dbReference type="ARBA" id="ARBA00023004"/>
    </source>
</evidence>
<dbReference type="InterPro" id="IPR002016">
    <property type="entry name" value="Haem_peroxidase"/>
</dbReference>
<evidence type="ECO:0000256" key="5">
    <source>
        <dbReference type="ARBA" id="ARBA00022617"/>
    </source>
</evidence>
<protein>
    <recommendedName>
        <fullName evidence="3">peroxidase</fullName>
        <ecNumber evidence="3">1.11.1.7</ecNumber>
    </recommendedName>
</protein>
<dbReference type="SUPFAM" id="SSF48113">
    <property type="entry name" value="Heme-dependent peroxidases"/>
    <property type="match status" value="1"/>
</dbReference>
<comment type="cofactor">
    <cofactor evidence="9">
        <name>heme b</name>
        <dbReference type="ChEBI" id="CHEBI:60344"/>
    </cofactor>
    <text evidence="9">Binds 1 heme b (iron(II)-protoporphyrin IX) group per subunit.</text>
</comment>
<feature type="binding site" evidence="9">
    <location>
        <position position="28"/>
    </location>
    <ligand>
        <name>Ca(2+)</name>
        <dbReference type="ChEBI" id="CHEBI:29108"/>
        <label>2</label>
    </ligand>
</feature>
<dbReference type="GO" id="GO:0046872">
    <property type="term" value="F:metal ion binding"/>
    <property type="evidence" value="ECO:0007669"/>
    <property type="project" value="UniProtKB-KW"/>
</dbReference>
<dbReference type="InterPro" id="IPR019793">
    <property type="entry name" value="Peroxidases_heam-ligand_BS"/>
</dbReference>
<reference key="1">
    <citation type="journal article" date="1993" name="Biochem. Biophys. Res. Commun.">
        <title>Purification and partial amino acid sequence of a wound-inducible, developmentally regulated anionic peroxidase from soybean leaves.</title>
        <authorList>
            <person name="Diehn S.H."/>
            <person name="Burkhart W."/>
            <person name="Graham J.S."/>
        </authorList>
    </citation>
    <scope>PROTEIN SEQUENCE</scope>
</reference>
<comment type="similarity">
    <text evidence="2">Belongs to the peroxidase family. Ascorbate peroxidase subfamily.</text>
</comment>
<dbReference type="PANTHER" id="PTHR31388">
    <property type="entry name" value="PEROXIDASE 72-RELATED"/>
    <property type="match status" value="1"/>
</dbReference>
<feature type="binding site" description="axial binding residue" evidence="9">
    <location>
        <position position="27"/>
    </location>
    <ligand>
        <name>heme b</name>
        <dbReference type="ChEBI" id="CHEBI:60344"/>
    </ligand>
    <ligandPart>
        <name>Fe</name>
        <dbReference type="ChEBI" id="CHEBI:18248"/>
    </ligandPart>
</feature>
<proteinExistence type="inferred from homology"/>
<dbReference type="PANTHER" id="PTHR31388:SF247">
    <property type="entry name" value="PEROXIDASE"/>
    <property type="match status" value="1"/>
</dbReference>
<dbReference type="GO" id="GO:0006979">
    <property type="term" value="P:response to oxidative stress"/>
    <property type="evidence" value="ECO:0007669"/>
    <property type="project" value="InterPro"/>
</dbReference>
<organism>
    <name type="scientific">Glycine max</name>
    <name type="common">Soybean</name>
    <name type="synonym">Glycine hispida</name>
    <dbReference type="NCBI Taxonomy" id="3847"/>
    <lineage>
        <taxon>Eukaryota</taxon>
        <taxon>Viridiplantae</taxon>
        <taxon>Streptophyta</taxon>
        <taxon>Embryophyta</taxon>
        <taxon>Tracheophyta</taxon>
        <taxon>Spermatophyta</taxon>
        <taxon>Magnoliopsida</taxon>
        <taxon>eudicotyledons</taxon>
        <taxon>Gunneridae</taxon>
        <taxon>Pentapetalae</taxon>
        <taxon>rosids</taxon>
        <taxon>fabids</taxon>
        <taxon>Fabales</taxon>
        <taxon>Fabaceae</taxon>
        <taxon>Papilionoideae</taxon>
        <taxon>50 kb inversion clade</taxon>
        <taxon>NPAAA clade</taxon>
        <taxon>indigoferoid/millettioid clade</taxon>
        <taxon>Phaseoleae</taxon>
        <taxon>Glycine</taxon>
        <taxon>Glycine subgen. Soja</taxon>
    </lineage>
</organism>
<comment type="cofactor">
    <cofactor evidence="9">
        <name>Ca(2+)</name>
        <dbReference type="ChEBI" id="CHEBI:29108"/>
    </cofactor>
    <text evidence="9">Binds 2 calcium ions per subunit.</text>
</comment>